<dbReference type="Pfam" id="PF00850">
    <property type="entry name" value="Hist_deacetyl"/>
    <property type="match status" value="1"/>
</dbReference>
<protein>
    <recommendedName>
        <fullName evidence="2">Histone deacetylase domain-containing protein</fullName>
    </recommendedName>
</protein>
<accession>A0A1D1UY45</accession>
<dbReference type="InterPro" id="IPR037138">
    <property type="entry name" value="His_deacetylse_dom_sf"/>
</dbReference>
<dbReference type="InterPro" id="IPR023696">
    <property type="entry name" value="Ureohydrolase_dom_sf"/>
</dbReference>
<sequence>MAAISIHRYVNGRFWPHLPESNFDRSGECQGKGYNVNIALSGRGLGDADCLAIFQQIILPVGRRLWSIRKAIQVIASGTTISFLVGLVRPGICLGVCRVRFSY</sequence>
<evidence type="ECO:0000259" key="2">
    <source>
        <dbReference type="Pfam" id="PF00850"/>
    </source>
</evidence>
<comment type="catalytic activity">
    <reaction evidence="1">
        <text>N(6)-acetyl-L-lysyl-[histone] + H2O = L-lysyl-[histone] + acetate</text>
        <dbReference type="Rhea" id="RHEA:58196"/>
        <dbReference type="Rhea" id="RHEA-COMP:9845"/>
        <dbReference type="Rhea" id="RHEA-COMP:11338"/>
        <dbReference type="ChEBI" id="CHEBI:15377"/>
        <dbReference type="ChEBI" id="CHEBI:29969"/>
        <dbReference type="ChEBI" id="CHEBI:30089"/>
        <dbReference type="ChEBI" id="CHEBI:61930"/>
        <dbReference type="EC" id="3.5.1.98"/>
    </reaction>
</comment>
<evidence type="ECO:0000313" key="3">
    <source>
        <dbReference type="EMBL" id="GAU94559.1"/>
    </source>
</evidence>
<keyword evidence="4" id="KW-1185">Reference proteome</keyword>
<dbReference type="GO" id="GO:0141221">
    <property type="term" value="F:histone deacetylase activity, hydrolytic mechanism"/>
    <property type="evidence" value="ECO:0007669"/>
    <property type="project" value="UniProtKB-EC"/>
</dbReference>
<dbReference type="Gene3D" id="3.40.800.20">
    <property type="entry name" value="Histone deacetylase domain"/>
    <property type="match status" value="1"/>
</dbReference>
<dbReference type="EMBL" id="BDGG01000002">
    <property type="protein sequence ID" value="GAU94559.1"/>
    <property type="molecule type" value="Genomic_DNA"/>
</dbReference>
<dbReference type="AlphaFoldDB" id="A0A1D1UY45"/>
<dbReference type="InterPro" id="IPR023801">
    <property type="entry name" value="His_deacetylse_dom"/>
</dbReference>
<feature type="domain" description="Histone deacetylase" evidence="2">
    <location>
        <begin position="3"/>
        <end position="63"/>
    </location>
</feature>
<evidence type="ECO:0000313" key="4">
    <source>
        <dbReference type="Proteomes" id="UP000186922"/>
    </source>
</evidence>
<organism evidence="3 4">
    <name type="scientific">Ramazzottius varieornatus</name>
    <name type="common">Water bear</name>
    <name type="synonym">Tardigrade</name>
    <dbReference type="NCBI Taxonomy" id="947166"/>
    <lineage>
        <taxon>Eukaryota</taxon>
        <taxon>Metazoa</taxon>
        <taxon>Ecdysozoa</taxon>
        <taxon>Tardigrada</taxon>
        <taxon>Eutardigrada</taxon>
        <taxon>Parachela</taxon>
        <taxon>Hypsibioidea</taxon>
        <taxon>Ramazzottiidae</taxon>
        <taxon>Ramazzottius</taxon>
    </lineage>
</organism>
<gene>
    <name evidence="3" type="primary">RvY_06309</name>
    <name evidence="3" type="synonym">RvY_06309.4</name>
    <name evidence="3" type="ORF">RvY_06309-4</name>
</gene>
<dbReference type="SUPFAM" id="SSF52768">
    <property type="entry name" value="Arginase/deacetylase"/>
    <property type="match status" value="1"/>
</dbReference>
<dbReference type="STRING" id="947166.A0A1D1UY45"/>
<name>A0A1D1UY45_RAMVA</name>
<comment type="caution">
    <text evidence="3">The sequence shown here is derived from an EMBL/GenBank/DDBJ whole genome shotgun (WGS) entry which is preliminary data.</text>
</comment>
<dbReference type="Proteomes" id="UP000186922">
    <property type="component" value="Unassembled WGS sequence"/>
</dbReference>
<evidence type="ECO:0000256" key="1">
    <source>
        <dbReference type="ARBA" id="ARBA00048287"/>
    </source>
</evidence>
<proteinExistence type="predicted"/>
<reference evidence="3 4" key="1">
    <citation type="journal article" date="2016" name="Nat. Commun.">
        <title>Extremotolerant tardigrade genome and improved radiotolerance of human cultured cells by tardigrade-unique protein.</title>
        <authorList>
            <person name="Hashimoto T."/>
            <person name="Horikawa D.D."/>
            <person name="Saito Y."/>
            <person name="Kuwahara H."/>
            <person name="Kozuka-Hata H."/>
            <person name="Shin-I T."/>
            <person name="Minakuchi Y."/>
            <person name="Ohishi K."/>
            <person name="Motoyama A."/>
            <person name="Aizu T."/>
            <person name="Enomoto A."/>
            <person name="Kondo K."/>
            <person name="Tanaka S."/>
            <person name="Hara Y."/>
            <person name="Koshikawa S."/>
            <person name="Sagara H."/>
            <person name="Miura T."/>
            <person name="Yokobori S."/>
            <person name="Miyagawa K."/>
            <person name="Suzuki Y."/>
            <person name="Kubo T."/>
            <person name="Oyama M."/>
            <person name="Kohara Y."/>
            <person name="Fujiyama A."/>
            <person name="Arakawa K."/>
            <person name="Katayama T."/>
            <person name="Toyoda A."/>
            <person name="Kunieda T."/>
        </authorList>
    </citation>
    <scope>NUCLEOTIDE SEQUENCE [LARGE SCALE GENOMIC DNA]</scope>
    <source>
        <strain evidence="3 4">YOKOZUNA-1</strain>
    </source>
</reference>
<dbReference type="OrthoDB" id="424012at2759"/>